<name>A0AAU8DNK8_9ACTN</name>
<dbReference type="InterPro" id="IPR029058">
    <property type="entry name" value="AB_hydrolase_fold"/>
</dbReference>
<keyword evidence="2" id="KW-0378">Hydrolase</keyword>
<accession>A0AAU8DNK8</accession>
<dbReference type="InterPro" id="IPR022742">
    <property type="entry name" value="Hydrolase_4"/>
</dbReference>
<dbReference type="Pfam" id="PF12146">
    <property type="entry name" value="Hydrolase_4"/>
    <property type="match status" value="1"/>
</dbReference>
<dbReference type="Gene3D" id="3.40.50.1820">
    <property type="entry name" value="alpha/beta hydrolase"/>
    <property type="match status" value="1"/>
</dbReference>
<proteinExistence type="predicted"/>
<organism evidence="2">
    <name type="scientific">Nakamurella sp. A5-74</name>
    <dbReference type="NCBI Taxonomy" id="3158264"/>
    <lineage>
        <taxon>Bacteria</taxon>
        <taxon>Bacillati</taxon>
        <taxon>Actinomycetota</taxon>
        <taxon>Actinomycetes</taxon>
        <taxon>Nakamurellales</taxon>
        <taxon>Nakamurellaceae</taxon>
        <taxon>Nakamurella</taxon>
    </lineage>
</organism>
<dbReference type="RefSeq" id="WP_353648865.1">
    <property type="nucleotide sequence ID" value="NZ_CP159218.1"/>
</dbReference>
<protein>
    <submittedName>
        <fullName evidence="2">Alpha/beta hydrolase</fullName>
    </submittedName>
</protein>
<gene>
    <name evidence="2" type="ORF">ABLG96_18925</name>
</gene>
<feature type="domain" description="Serine aminopeptidase S33" evidence="1">
    <location>
        <begin position="78"/>
        <end position="135"/>
    </location>
</feature>
<dbReference type="EMBL" id="CP159218">
    <property type="protein sequence ID" value="XCG63250.1"/>
    <property type="molecule type" value="Genomic_DNA"/>
</dbReference>
<sequence length="211" mass="22845">MTERSADGAVLRSWSGRGRKPAAITLVLHGGDGGTNSARVSALWAPVLRMYLLTPQIRQAVPDLLTVGLQHAVKGWNGGGDPVRDARWALEFLTGRYPGTPIVLVGHSMGGRVSTHFLEDPAVVGFVGLAPWLDHVTTVPDLPGTRVTLVHGTNDRTTSPAATRRWGDRVEKRTPGSVRWHPLPGGTHPMLKPFLPWGRLARDGIRWALSS</sequence>
<evidence type="ECO:0000259" key="1">
    <source>
        <dbReference type="Pfam" id="PF12146"/>
    </source>
</evidence>
<evidence type="ECO:0000313" key="2">
    <source>
        <dbReference type="EMBL" id="XCG63250.1"/>
    </source>
</evidence>
<dbReference type="AlphaFoldDB" id="A0AAU8DNK8"/>
<reference evidence="2" key="1">
    <citation type="submission" date="2024-05" db="EMBL/GenBank/DDBJ databases">
        <authorList>
            <person name="Cai S.Y."/>
            <person name="Jin L.M."/>
            <person name="Li H.R."/>
        </authorList>
    </citation>
    <scope>NUCLEOTIDE SEQUENCE</scope>
    <source>
        <strain evidence="2">A5-74</strain>
    </source>
</reference>
<dbReference type="SUPFAM" id="SSF53474">
    <property type="entry name" value="alpha/beta-Hydrolases"/>
    <property type="match status" value="1"/>
</dbReference>
<dbReference type="GO" id="GO:0016787">
    <property type="term" value="F:hydrolase activity"/>
    <property type="evidence" value="ECO:0007669"/>
    <property type="project" value="UniProtKB-KW"/>
</dbReference>